<dbReference type="OMA" id="IRNDCFI"/>
<dbReference type="InterPro" id="IPR015425">
    <property type="entry name" value="FH2_Formin"/>
</dbReference>
<dbReference type="Ensembl" id="ENSCPBT00000045191.1">
    <property type="protein sequence ID" value="ENSCPBP00000038554.1"/>
    <property type="gene ID" value="ENSCPBG00000026636.1"/>
</dbReference>
<accession>A0A8C3IWP4</accession>
<name>A0A8C3IWP4_CHRPI</name>
<feature type="region of interest" description="Disordered" evidence="6">
    <location>
        <begin position="1017"/>
        <end position="1039"/>
    </location>
</feature>
<evidence type="ECO:0000259" key="8">
    <source>
        <dbReference type="PROSITE" id="PS51232"/>
    </source>
</evidence>
<dbReference type="GO" id="GO:0016197">
    <property type="term" value="P:endosomal transport"/>
    <property type="evidence" value="ECO:0007669"/>
    <property type="project" value="Ensembl"/>
</dbReference>
<comment type="subcellular location">
    <subcellularLocation>
        <location evidence="1">Cytoplasm</location>
    </subcellularLocation>
</comment>
<dbReference type="SMART" id="SM01140">
    <property type="entry name" value="Drf_GBD"/>
    <property type="match status" value="1"/>
</dbReference>
<dbReference type="Gene3D" id="1.20.58.630">
    <property type="match status" value="1"/>
</dbReference>
<dbReference type="GO" id="GO:1990427">
    <property type="term" value="C:stereocilia tip-link density"/>
    <property type="evidence" value="ECO:0007669"/>
    <property type="project" value="Ensembl"/>
</dbReference>
<dbReference type="GO" id="GO:0007229">
    <property type="term" value="P:integrin-mediated signaling pathway"/>
    <property type="evidence" value="ECO:0007669"/>
    <property type="project" value="Ensembl"/>
</dbReference>
<keyword evidence="11" id="KW-1185">Reference proteome</keyword>
<dbReference type="Pfam" id="PF06345">
    <property type="entry name" value="Drf_DAD"/>
    <property type="match status" value="1"/>
</dbReference>
<dbReference type="GO" id="GO:0031941">
    <property type="term" value="C:filamentous actin"/>
    <property type="evidence" value="ECO:0007669"/>
    <property type="project" value="Ensembl"/>
</dbReference>
<feature type="region of interest" description="Disordered" evidence="6">
    <location>
        <begin position="506"/>
        <end position="577"/>
    </location>
</feature>
<dbReference type="GeneTree" id="ENSGT00940000157767"/>
<dbReference type="GO" id="GO:0042803">
    <property type="term" value="F:protein homodimerization activity"/>
    <property type="evidence" value="ECO:0007669"/>
    <property type="project" value="Ensembl"/>
</dbReference>
<dbReference type="GO" id="GO:0043131">
    <property type="term" value="P:erythrocyte enucleation"/>
    <property type="evidence" value="ECO:0007669"/>
    <property type="project" value="Ensembl"/>
</dbReference>
<dbReference type="GO" id="GO:0007605">
    <property type="term" value="P:sensory perception of sound"/>
    <property type="evidence" value="ECO:0007669"/>
    <property type="project" value="Ensembl"/>
</dbReference>
<dbReference type="Pfam" id="PF06371">
    <property type="entry name" value="Drf_GBD"/>
    <property type="match status" value="1"/>
</dbReference>
<feature type="coiled-coil region" evidence="5">
    <location>
        <begin position="463"/>
        <end position="490"/>
    </location>
</feature>
<keyword evidence="4 5" id="KW-0175">Coiled coil</keyword>
<dbReference type="GO" id="GO:0071800">
    <property type="term" value="P:podosome assembly"/>
    <property type="evidence" value="ECO:0007669"/>
    <property type="project" value="Ensembl"/>
</dbReference>
<dbReference type="Pfam" id="PF06367">
    <property type="entry name" value="Drf_FH3"/>
    <property type="match status" value="1"/>
</dbReference>
<dbReference type="GO" id="GO:0030030">
    <property type="term" value="P:cell projection organization"/>
    <property type="evidence" value="ECO:0007669"/>
    <property type="project" value="Ensembl"/>
</dbReference>
<proteinExistence type="inferred from homology"/>
<evidence type="ECO:0000256" key="5">
    <source>
        <dbReference type="SAM" id="Coils"/>
    </source>
</evidence>
<dbReference type="InterPro" id="IPR010473">
    <property type="entry name" value="GTPase-bd"/>
</dbReference>
<dbReference type="GO" id="GO:0000813">
    <property type="term" value="C:ESCRT I complex"/>
    <property type="evidence" value="ECO:0007669"/>
    <property type="project" value="Ensembl"/>
</dbReference>
<dbReference type="GO" id="GO:0051017">
    <property type="term" value="P:actin filament bundle assembly"/>
    <property type="evidence" value="ECO:0007669"/>
    <property type="project" value="Ensembl"/>
</dbReference>
<dbReference type="InterPro" id="IPR011989">
    <property type="entry name" value="ARM-like"/>
</dbReference>
<dbReference type="FunFam" id="1.10.238.150:FF:000002">
    <property type="entry name" value="protein diaphanous homolog 2 isoform X2"/>
    <property type="match status" value="1"/>
</dbReference>
<dbReference type="GO" id="GO:0010467">
    <property type="term" value="P:gene expression"/>
    <property type="evidence" value="ECO:0007669"/>
    <property type="project" value="Ensembl"/>
</dbReference>
<evidence type="ECO:0000313" key="10">
    <source>
        <dbReference type="Ensembl" id="ENSCPBP00000038554.1"/>
    </source>
</evidence>
<evidence type="ECO:0000313" key="11">
    <source>
        <dbReference type="Proteomes" id="UP000694380"/>
    </source>
</evidence>
<feature type="domain" description="DAD" evidence="7">
    <location>
        <begin position="1002"/>
        <end position="1032"/>
    </location>
</feature>
<feature type="compositionally biased region" description="Low complexity" evidence="6">
    <location>
        <begin position="513"/>
        <end position="522"/>
    </location>
</feature>
<keyword evidence="3" id="KW-0963">Cytoplasm</keyword>
<dbReference type="FunFam" id="1.25.10.10:FF:000033">
    <property type="entry name" value="Diaphanous related formin 2"/>
    <property type="match status" value="1"/>
</dbReference>
<dbReference type="FunFam" id="1.20.58.2220:FF:000003">
    <property type="entry name" value="protein diaphanous homolog 1 isoform X2"/>
    <property type="match status" value="1"/>
</dbReference>
<dbReference type="Proteomes" id="UP000694380">
    <property type="component" value="Unplaced"/>
</dbReference>
<evidence type="ECO:0000256" key="2">
    <source>
        <dbReference type="ARBA" id="ARBA00008214"/>
    </source>
</evidence>
<dbReference type="Pfam" id="PF02181">
    <property type="entry name" value="FH2"/>
    <property type="match status" value="1"/>
</dbReference>
<comment type="similarity">
    <text evidence="2">Belongs to the formin homology family. Diaphanous subfamily.</text>
</comment>
<dbReference type="GO" id="GO:0034367">
    <property type="term" value="P:protein-containing complex remodeling"/>
    <property type="evidence" value="ECO:0007669"/>
    <property type="project" value="Ensembl"/>
</dbReference>
<dbReference type="SUPFAM" id="SSF48371">
    <property type="entry name" value="ARM repeat"/>
    <property type="match status" value="1"/>
</dbReference>
<dbReference type="GO" id="GO:0032154">
    <property type="term" value="C:cleavage furrow"/>
    <property type="evidence" value="ECO:0007669"/>
    <property type="project" value="Ensembl"/>
</dbReference>
<feature type="coiled-coil region" evidence="5">
    <location>
        <begin position="855"/>
        <end position="882"/>
    </location>
</feature>
<dbReference type="GO" id="GO:0007059">
    <property type="term" value="P:chromosome segregation"/>
    <property type="evidence" value="ECO:0007669"/>
    <property type="project" value="Ensembl"/>
</dbReference>
<dbReference type="SMART" id="SM00498">
    <property type="entry name" value="FH2"/>
    <property type="match status" value="1"/>
</dbReference>
<dbReference type="InterPro" id="IPR016024">
    <property type="entry name" value="ARM-type_fold"/>
</dbReference>
<dbReference type="GO" id="GO:0008017">
    <property type="term" value="F:microtubule binding"/>
    <property type="evidence" value="ECO:0007669"/>
    <property type="project" value="Ensembl"/>
</dbReference>
<dbReference type="Gene3D" id="1.10.238.150">
    <property type="entry name" value="Formin, FH3 diaphanous domain"/>
    <property type="match status" value="1"/>
</dbReference>
<dbReference type="GO" id="GO:0030041">
    <property type="term" value="P:actin filament polymerization"/>
    <property type="evidence" value="ECO:0007669"/>
    <property type="project" value="Ensembl"/>
</dbReference>
<dbReference type="Gene3D" id="1.20.58.2220">
    <property type="entry name" value="Formin, FH2 domain"/>
    <property type="match status" value="1"/>
</dbReference>
<dbReference type="PROSITE" id="PS51444">
    <property type="entry name" value="FH2"/>
    <property type="match status" value="1"/>
</dbReference>
<dbReference type="GO" id="GO:0030010">
    <property type="term" value="P:establishment of cell polarity"/>
    <property type="evidence" value="ECO:0007669"/>
    <property type="project" value="Ensembl"/>
</dbReference>
<feature type="domain" description="GBD/FH3" evidence="8">
    <location>
        <begin position="51"/>
        <end position="416"/>
    </location>
</feature>
<evidence type="ECO:0000256" key="3">
    <source>
        <dbReference type="ARBA" id="ARBA00022490"/>
    </source>
</evidence>
<reference evidence="10" key="1">
    <citation type="submission" date="2025-08" db="UniProtKB">
        <authorList>
            <consortium name="Ensembl"/>
        </authorList>
    </citation>
    <scope>IDENTIFICATION</scope>
</reference>
<dbReference type="AlphaFoldDB" id="A0A8C3IWP4"/>
<organism evidence="10 11">
    <name type="scientific">Chrysemys picta bellii</name>
    <name type="common">Western painted turtle</name>
    <name type="synonym">Emys bellii</name>
    <dbReference type="NCBI Taxonomy" id="8478"/>
    <lineage>
        <taxon>Eukaryota</taxon>
        <taxon>Metazoa</taxon>
        <taxon>Chordata</taxon>
        <taxon>Craniata</taxon>
        <taxon>Vertebrata</taxon>
        <taxon>Euteleostomi</taxon>
        <taxon>Archelosauria</taxon>
        <taxon>Testudinata</taxon>
        <taxon>Testudines</taxon>
        <taxon>Cryptodira</taxon>
        <taxon>Durocryptodira</taxon>
        <taxon>Testudinoidea</taxon>
        <taxon>Emydidae</taxon>
        <taxon>Chrysemys</taxon>
    </lineage>
</organism>
<dbReference type="PROSITE" id="PS51231">
    <property type="entry name" value="DAD"/>
    <property type="match status" value="1"/>
</dbReference>
<dbReference type="GO" id="GO:0060113">
    <property type="term" value="P:inner ear receptor cell differentiation"/>
    <property type="evidence" value="ECO:0007669"/>
    <property type="project" value="Ensembl"/>
</dbReference>
<dbReference type="GO" id="GO:0005634">
    <property type="term" value="C:nucleus"/>
    <property type="evidence" value="ECO:0007669"/>
    <property type="project" value="Ensembl"/>
</dbReference>
<dbReference type="GO" id="GO:0003779">
    <property type="term" value="F:actin binding"/>
    <property type="evidence" value="ECO:0007669"/>
    <property type="project" value="Ensembl"/>
</dbReference>
<dbReference type="GO" id="GO:0005815">
    <property type="term" value="C:microtubule organizing center"/>
    <property type="evidence" value="ECO:0007669"/>
    <property type="project" value="Ensembl"/>
</dbReference>
<evidence type="ECO:0000256" key="1">
    <source>
        <dbReference type="ARBA" id="ARBA00004496"/>
    </source>
</evidence>
<dbReference type="InterPro" id="IPR014768">
    <property type="entry name" value="GBD/FH3_dom"/>
</dbReference>
<dbReference type="SUPFAM" id="SSF101447">
    <property type="entry name" value="Formin homology 2 domain (FH2 domain)"/>
    <property type="match status" value="1"/>
</dbReference>
<dbReference type="GO" id="GO:0030225">
    <property type="term" value="P:macrophage differentiation"/>
    <property type="evidence" value="ECO:0007669"/>
    <property type="project" value="Ensembl"/>
</dbReference>
<dbReference type="Gene3D" id="1.25.10.10">
    <property type="entry name" value="Leucine-rich Repeat Variant"/>
    <property type="match status" value="1"/>
</dbReference>
<protein>
    <submittedName>
        <fullName evidence="10">Diaphanous related formin 3</fullName>
    </submittedName>
</protein>
<dbReference type="InterPro" id="IPR042201">
    <property type="entry name" value="FH2_Formin_sf"/>
</dbReference>
<feature type="region of interest" description="Disordered" evidence="6">
    <location>
        <begin position="965"/>
        <end position="992"/>
    </location>
</feature>
<dbReference type="GO" id="GO:0060322">
    <property type="term" value="P:head development"/>
    <property type="evidence" value="ECO:0007669"/>
    <property type="project" value="Ensembl"/>
</dbReference>
<evidence type="ECO:0000256" key="4">
    <source>
        <dbReference type="ARBA" id="ARBA00023054"/>
    </source>
</evidence>
<dbReference type="GO" id="GO:0000922">
    <property type="term" value="C:spindle pole"/>
    <property type="evidence" value="ECO:0007669"/>
    <property type="project" value="Ensembl"/>
</dbReference>
<dbReference type="GO" id="GO:0007026">
    <property type="term" value="P:negative regulation of microtubule depolymerization"/>
    <property type="evidence" value="ECO:0007669"/>
    <property type="project" value="Ensembl"/>
</dbReference>
<dbReference type="SMART" id="SM01139">
    <property type="entry name" value="Drf_FH3"/>
    <property type="match status" value="1"/>
</dbReference>
<dbReference type="PANTHER" id="PTHR45691:SF9">
    <property type="entry name" value="PROTEIN DIAPHANOUS HOMOLOG 3"/>
    <property type="match status" value="1"/>
</dbReference>
<feature type="domain" description="FH2" evidence="9">
    <location>
        <begin position="586"/>
        <end position="979"/>
    </location>
</feature>
<dbReference type="PROSITE" id="PS51232">
    <property type="entry name" value="GBD_FH3"/>
    <property type="match status" value="1"/>
</dbReference>
<dbReference type="PANTHER" id="PTHR45691">
    <property type="entry name" value="PROTEIN DIAPHANOUS"/>
    <property type="match status" value="1"/>
</dbReference>
<reference evidence="10" key="2">
    <citation type="submission" date="2025-09" db="UniProtKB">
        <authorList>
            <consortium name="Ensembl"/>
        </authorList>
    </citation>
    <scope>IDENTIFICATION</scope>
</reference>
<dbReference type="InterPro" id="IPR010472">
    <property type="entry name" value="FH3_dom"/>
</dbReference>
<dbReference type="InterPro" id="IPR010465">
    <property type="entry name" value="Drf_DAD"/>
</dbReference>
<dbReference type="GO" id="GO:0045010">
    <property type="term" value="P:actin nucleation"/>
    <property type="evidence" value="ECO:0007669"/>
    <property type="project" value="Ensembl"/>
</dbReference>
<feature type="compositionally biased region" description="Pro residues" evidence="6">
    <location>
        <begin position="557"/>
        <end position="577"/>
    </location>
</feature>
<dbReference type="GO" id="GO:0046785">
    <property type="term" value="P:microtubule polymerization"/>
    <property type="evidence" value="ECO:0007669"/>
    <property type="project" value="Ensembl"/>
</dbReference>
<sequence>MFTVFRLQLDRFASIRIPGSRKERPPLLQLKQSHSSIDWSSPPADVDEFIPKPLSEREILALFEKMMEDMNLNEDRKTPLREKDLSTKKEMVMQYISTASKAGSLKSSRQITAQEFILELKSGATDERLITCLESLRVSLTSNPVSWVENFGHEGLGLLLDVLERLVETKPQDRVVKRSQHKIIQCLKAFMNNKYGLERIMGEERSLSLLARAIDPRQTNMMTDVVKLLSAICIVGEENILEKILEAVTTAAEERNIDRFSPIVEGLRDNSVQLQVACMQLINALVTSPDDLDFRLHIRNEFMRSGLKEILPQLTYIKNDALDIQLKVFNEHKEEDMIEFSHRLEDIRSELEYPFGTNDVYNMVWNTVKDTNAEGYFLSILQHLLLIRNDYFIRPQYFKLIEECVSQIVLHRSGTDPDFTYRKKLDVNFSHLIDVCVDKAKIEEFEERASELSRKFEKEFIVHQETQSLLQKKDEKINALEAELQAFKSQYGSIPHGSDVHFLPSIQGGTSIPPSAASAPEQLLPPPPPAPFNGAVPPPPPPPPLPFMNGSGMPPSFGAPPPPPPPGFPGVQWSPPPRTLPFGLKPKKEFKPEITMKRLNWSKIRPHEMTENCFWVIADEDKYENADLLCKLELTFCCQKKVKREEEDFEEKKSIKKRIKELKVLDPKIAQNLSIFLGSFRVPYEEIKMMILEVDETQLAETMIQVCKLTGGLNTNISKRRMSGDLIEIFYFLFNQMSNVKRLQTRLSAILFKLQFEEQVNNIKPDIMAVSAACEEIKKSKSFSKLLELVLLIGNYMNAGSRNAQTFGFNLSSLCKLKDTKSADQKTTLLHFLVEICEEKYPDVPNFIEDLQHLDKASKVSAENLEKNLRQMERQLQQLEKDLKIFPPPDDIHDKFVTKIFAVYAREHYQKLTRMHENMEKLYQNVMGYYAIDLKKVSVEEFLTDLNNFRTMFLQAAKENIRRREAEEKQRRARIAKEKAEKEKLERQQKKKRLLEMKTEGDETGVMDSLLEALQSGAAFRDRRKRTPRPKDILQNLSPTNQRPVLKACNHENQKAHLEKSHSNYNINFNFTRTPITKEFNYDMEANSSIARSKAVGRKEAYNGESNREKEMELVGSASKGEVVPEVEALLARLRAL</sequence>
<gene>
    <name evidence="10" type="primary">DIAPH3</name>
</gene>
<dbReference type="GO" id="GO:0097470">
    <property type="term" value="C:ribbon synapse"/>
    <property type="evidence" value="ECO:0007669"/>
    <property type="project" value="Ensembl"/>
</dbReference>
<dbReference type="Gene3D" id="6.10.30.30">
    <property type="match status" value="1"/>
</dbReference>
<dbReference type="InterPro" id="IPR044933">
    <property type="entry name" value="DIA_GBD_sf"/>
</dbReference>
<evidence type="ECO:0000259" key="7">
    <source>
        <dbReference type="PROSITE" id="PS51231"/>
    </source>
</evidence>
<dbReference type="GO" id="GO:0061909">
    <property type="term" value="P:autophagosome-lysosome fusion"/>
    <property type="evidence" value="ECO:0007669"/>
    <property type="project" value="Ensembl"/>
</dbReference>
<dbReference type="InterPro" id="IPR014767">
    <property type="entry name" value="DAD_dom"/>
</dbReference>
<dbReference type="GO" id="GO:0031267">
    <property type="term" value="F:small GTPase binding"/>
    <property type="evidence" value="ECO:0007669"/>
    <property type="project" value="InterPro"/>
</dbReference>
<dbReference type="GO" id="GO:0032432">
    <property type="term" value="C:actin filament bundle"/>
    <property type="evidence" value="ECO:0007669"/>
    <property type="project" value="Ensembl"/>
</dbReference>
<dbReference type="InterPro" id="IPR051412">
    <property type="entry name" value="Formin_Homology_Diaphanous_sf"/>
</dbReference>
<evidence type="ECO:0000256" key="6">
    <source>
        <dbReference type="SAM" id="MobiDB-lite"/>
    </source>
</evidence>
<feature type="compositionally biased region" description="Pro residues" evidence="6">
    <location>
        <begin position="523"/>
        <end position="546"/>
    </location>
</feature>
<dbReference type="GO" id="GO:0051764">
    <property type="term" value="P:actin crosslink formation"/>
    <property type="evidence" value="ECO:0007669"/>
    <property type="project" value="Ensembl"/>
</dbReference>
<dbReference type="Gene3D" id="1.10.20.40">
    <property type="entry name" value="Formin, diaphanous GTPase-binding domain"/>
    <property type="match status" value="1"/>
</dbReference>
<evidence type="ECO:0000259" key="9">
    <source>
        <dbReference type="PROSITE" id="PS51444"/>
    </source>
</evidence>